<dbReference type="EMBL" id="JABCRI010000902">
    <property type="protein sequence ID" value="KAF8365245.1"/>
    <property type="molecule type" value="Genomic_DNA"/>
</dbReference>
<dbReference type="Gene3D" id="3.40.50.300">
    <property type="entry name" value="P-loop containing nucleotide triphosphate hydrolases"/>
    <property type="match status" value="1"/>
</dbReference>
<protein>
    <submittedName>
        <fullName evidence="5">Uncharacterized protein</fullName>
    </submittedName>
</protein>
<evidence type="ECO:0000256" key="2">
    <source>
        <dbReference type="ARBA" id="ARBA00023134"/>
    </source>
</evidence>
<dbReference type="SUPFAM" id="SSF52540">
    <property type="entry name" value="P-loop containing nucleoside triphosphate hydrolases"/>
    <property type="match status" value="1"/>
</dbReference>
<name>A0A834Y6J0_TETSI</name>
<comment type="caution">
    <text evidence="5">The sequence shown here is derived from an EMBL/GenBank/DDBJ whole genome shotgun (WGS) entry which is preliminary data.</text>
</comment>
<keyword evidence="3" id="KW-0449">Lipoprotein</keyword>
<keyword evidence="4" id="KW-0812">Transmembrane</keyword>
<dbReference type="Proteomes" id="UP000655225">
    <property type="component" value="Unassembled WGS sequence"/>
</dbReference>
<feature type="transmembrane region" description="Helical" evidence="4">
    <location>
        <begin position="31"/>
        <end position="51"/>
    </location>
</feature>
<evidence type="ECO:0000313" key="6">
    <source>
        <dbReference type="Proteomes" id="UP000655225"/>
    </source>
</evidence>
<accession>A0A834Y6J0</accession>
<organism evidence="5 6">
    <name type="scientific">Tetracentron sinense</name>
    <name type="common">Spur-leaf</name>
    <dbReference type="NCBI Taxonomy" id="13715"/>
    <lineage>
        <taxon>Eukaryota</taxon>
        <taxon>Viridiplantae</taxon>
        <taxon>Streptophyta</taxon>
        <taxon>Embryophyta</taxon>
        <taxon>Tracheophyta</taxon>
        <taxon>Spermatophyta</taxon>
        <taxon>Magnoliopsida</taxon>
        <taxon>Trochodendrales</taxon>
        <taxon>Trochodendraceae</taxon>
        <taxon>Tetracentron</taxon>
    </lineage>
</organism>
<dbReference type="PANTHER" id="PTHR24072">
    <property type="entry name" value="RHO FAMILY GTPASE"/>
    <property type="match status" value="1"/>
</dbReference>
<dbReference type="InterPro" id="IPR003578">
    <property type="entry name" value="Small_GTPase_Rho"/>
</dbReference>
<evidence type="ECO:0000256" key="3">
    <source>
        <dbReference type="ARBA" id="ARBA00023288"/>
    </source>
</evidence>
<feature type="transmembrane region" description="Helical" evidence="4">
    <location>
        <begin position="58"/>
        <end position="78"/>
    </location>
</feature>
<sequence length="148" mass="16133">MGTSKLIKCVTVGDGDVRKACLLISYTSNSFPTPTVLLSFVFVSLSSTLWFSRAYGIFLSFFLIYLFILNLSAFDFAFSANVTTDGQTLNMGLWDTAGLISSKSYNIFSDSPLSSFLLSSLYPAREVGPRSETLCPLSAHCACGDQTR</sequence>
<dbReference type="PRINTS" id="PR00449">
    <property type="entry name" value="RASTRNSFRMNG"/>
</dbReference>
<dbReference type="InterPro" id="IPR027417">
    <property type="entry name" value="P-loop_NTPase"/>
</dbReference>
<keyword evidence="1" id="KW-0547">Nucleotide-binding</keyword>
<keyword evidence="4" id="KW-0472">Membrane</keyword>
<dbReference type="GO" id="GO:0007264">
    <property type="term" value="P:small GTPase-mediated signal transduction"/>
    <property type="evidence" value="ECO:0007669"/>
    <property type="project" value="InterPro"/>
</dbReference>
<proteinExistence type="predicted"/>
<dbReference type="GO" id="GO:0005525">
    <property type="term" value="F:GTP binding"/>
    <property type="evidence" value="ECO:0007669"/>
    <property type="project" value="UniProtKB-KW"/>
</dbReference>
<gene>
    <name evidence="5" type="ORF">HHK36_032743</name>
</gene>
<evidence type="ECO:0000256" key="4">
    <source>
        <dbReference type="SAM" id="Phobius"/>
    </source>
</evidence>
<keyword evidence="6" id="KW-1185">Reference proteome</keyword>
<dbReference type="AlphaFoldDB" id="A0A834Y6J0"/>
<keyword evidence="4" id="KW-1133">Transmembrane helix</keyword>
<evidence type="ECO:0000256" key="1">
    <source>
        <dbReference type="ARBA" id="ARBA00022741"/>
    </source>
</evidence>
<evidence type="ECO:0000313" key="5">
    <source>
        <dbReference type="EMBL" id="KAF8365245.1"/>
    </source>
</evidence>
<keyword evidence="2" id="KW-0342">GTP-binding</keyword>
<reference evidence="5 6" key="1">
    <citation type="submission" date="2020-04" db="EMBL/GenBank/DDBJ databases">
        <title>Plant Genome Project.</title>
        <authorList>
            <person name="Zhang R.-G."/>
        </authorList>
    </citation>
    <scope>NUCLEOTIDE SEQUENCE [LARGE SCALE GENOMIC DNA]</scope>
    <source>
        <strain evidence="5">YNK0</strain>
        <tissue evidence="5">Leaf</tissue>
    </source>
</reference>